<keyword evidence="4 8" id="KW-0133">Cell shape</keyword>
<evidence type="ECO:0000256" key="5">
    <source>
        <dbReference type="ARBA" id="ARBA00022984"/>
    </source>
</evidence>
<keyword evidence="7 8" id="KW-0472">Membrane</keyword>
<keyword evidence="5 8" id="KW-0573">Peptidoglycan synthesis</keyword>
<dbReference type="InterPro" id="IPR004268">
    <property type="entry name" value="MurJ"/>
</dbReference>
<dbReference type="UniPathway" id="UPA00219"/>
<feature type="transmembrane region" description="Helical" evidence="8">
    <location>
        <begin position="344"/>
        <end position="365"/>
    </location>
</feature>
<dbReference type="PANTHER" id="PTHR47019:SF1">
    <property type="entry name" value="LIPID II FLIPPASE MURJ"/>
    <property type="match status" value="1"/>
</dbReference>
<keyword evidence="8 9" id="KW-0961">Cell wall biogenesis/degradation</keyword>
<reference evidence="10 11" key="1">
    <citation type="submission" date="2015-04" db="EMBL/GenBank/DDBJ databases">
        <title>Microcin producing Clostridium sp. JC272T.</title>
        <authorList>
            <person name="Jyothsna T."/>
            <person name="Sasikala C."/>
            <person name="Ramana C."/>
        </authorList>
    </citation>
    <scope>NUCLEOTIDE SEQUENCE [LARGE SCALE GENOMIC DNA]</scope>
    <source>
        <strain evidence="10 11">JC272</strain>
    </source>
</reference>
<dbReference type="EMBL" id="LBBT01000243">
    <property type="protein sequence ID" value="KKY00762.1"/>
    <property type="molecule type" value="Genomic_DNA"/>
</dbReference>
<dbReference type="GO" id="GO:0071555">
    <property type="term" value="P:cell wall organization"/>
    <property type="evidence" value="ECO:0007669"/>
    <property type="project" value="UniProtKB-UniRule"/>
</dbReference>
<comment type="similarity">
    <text evidence="8 9">Belongs to the MurJ/MviN family.</text>
</comment>
<evidence type="ECO:0000256" key="2">
    <source>
        <dbReference type="ARBA" id="ARBA00022475"/>
    </source>
</evidence>
<comment type="pathway">
    <text evidence="8">Cell wall biogenesis; peptidoglycan biosynthesis.</text>
</comment>
<gene>
    <name evidence="8" type="primary">murJ</name>
    <name evidence="10" type="ORF">VN21_12300</name>
</gene>
<dbReference type="GO" id="GO:0015648">
    <property type="term" value="F:lipid-linked peptidoglycan transporter activity"/>
    <property type="evidence" value="ECO:0007669"/>
    <property type="project" value="UniProtKB-UniRule"/>
</dbReference>
<evidence type="ECO:0000256" key="7">
    <source>
        <dbReference type="ARBA" id="ARBA00023136"/>
    </source>
</evidence>
<feature type="transmembrane region" description="Helical" evidence="8">
    <location>
        <begin position="264"/>
        <end position="287"/>
    </location>
</feature>
<dbReference type="PIRSF" id="PIRSF002869">
    <property type="entry name" value="MviN"/>
    <property type="match status" value="1"/>
</dbReference>
<feature type="transmembrane region" description="Helical" evidence="8">
    <location>
        <begin position="87"/>
        <end position="107"/>
    </location>
</feature>
<feature type="transmembrane region" description="Helical" evidence="8">
    <location>
        <begin position="499"/>
        <end position="520"/>
    </location>
</feature>
<evidence type="ECO:0000313" key="10">
    <source>
        <dbReference type="EMBL" id="KKY00762.1"/>
    </source>
</evidence>
<evidence type="ECO:0000256" key="6">
    <source>
        <dbReference type="ARBA" id="ARBA00022989"/>
    </source>
</evidence>
<feature type="transmembrane region" description="Helical" evidence="8">
    <location>
        <begin position="405"/>
        <end position="426"/>
    </location>
</feature>
<protein>
    <recommendedName>
        <fullName evidence="8">Probable lipid II flippase MurJ</fullName>
    </recommendedName>
</protein>
<dbReference type="RefSeq" id="WP_046823520.1">
    <property type="nucleotide sequence ID" value="NZ_LBBT01000243.1"/>
</dbReference>
<dbReference type="Pfam" id="PF03023">
    <property type="entry name" value="MurJ"/>
    <property type="match status" value="1"/>
</dbReference>
<organism evidence="10 11">
    <name type="scientific">Paraclostridium benzoelyticum</name>
    <dbReference type="NCBI Taxonomy" id="1629550"/>
    <lineage>
        <taxon>Bacteria</taxon>
        <taxon>Bacillati</taxon>
        <taxon>Bacillota</taxon>
        <taxon>Clostridia</taxon>
        <taxon>Peptostreptococcales</taxon>
        <taxon>Peptostreptococcaceae</taxon>
        <taxon>Paraclostridium</taxon>
    </lineage>
</organism>
<sequence length="538" mass="58619">MSKVAKTTIGLMIATLIAKVLGFGRELTLAGVYGTQGISDVFKVSMTIPVVIFAAVGTSLDTAFIPLYQEVLKNNGEKEANKFTNNVLNTVILICMAFSILGLIFTPQIVHVFAMGFKGDIFAQTVYFTRIMIIGLAFLGMSYIMTAYLQVKGNFVIPGLMSVPNNIIVITSIVLSSIISIHLLPWGALIGLFLQFLFQLPFAKKRGFKYNLFVDFNDKYLRKMLWLVIPVLIGVAVNQVSTIVDRTIASNLAEGSISSLDYAAKLNSFVMGMFIVSISSVVYPLLAKLTTQNDKEEFYKAIKTSVNTVTLLLIPISIGAMILATPIVKVLFQRGAFDAKSTQMTAIAVVFYSIGIIGFGLRDILGKVFYSLQDTTTPMVNGIITIVLNIVLNLLFVRYTNMQHAGLALATSISAIVTIILLFISLRKKIGPFGGKSIIIVLIKSIVSALLMAVVTLFVYNFLNEAVPPLLDGVLPDLLHKILPAALEKKLTAEKIYDIISLGGSVGCGALTYGICIILLKVDEVNLILNSIKNKIKR</sequence>
<dbReference type="GO" id="GO:0034204">
    <property type="term" value="P:lipid translocation"/>
    <property type="evidence" value="ECO:0007669"/>
    <property type="project" value="TreeGrafter"/>
</dbReference>
<dbReference type="NCBIfam" id="TIGR01695">
    <property type="entry name" value="murJ_mviN"/>
    <property type="match status" value="1"/>
</dbReference>
<dbReference type="HAMAP" id="MF_02078">
    <property type="entry name" value="MurJ_MviN"/>
    <property type="match status" value="1"/>
</dbReference>
<keyword evidence="11" id="KW-1185">Reference proteome</keyword>
<keyword evidence="2 8" id="KW-1003">Cell membrane</keyword>
<evidence type="ECO:0000256" key="8">
    <source>
        <dbReference type="HAMAP-Rule" id="MF_02078"/>
    </source>
</evidence>
<comment type="function">
    <text evidence="8 9">Involved in peptidoglycan biosynthesis. Transports lipid-linked peptidoglycan precursors from the inner to the outer leaflet of the cytoplasmic membrane.</text>
</comment>
<evidence type="ECO:0000256" key="3">
    <source>
        <dbReference type="ARBA" id="ARBA00022692"/>
    </source>
</evidence>
<dbReference type="PATRIC" id="fig|1629550.3.peg.1927"/>
<feature type="transmembrane region" description="Helical" evidence="8">
    <location>
        <begin position="438"/>
        <end position="463"/>
    </location>
</feature>
<feature type="transmembrane region" description="Helical" evidence="8">
    <location>
        <begin position="155"/>
        <end position="178"/>
    </location>
</feature>
<evidence type="ECO:0000256" key="9">
    <source>
        <dbReference type="PIRNR" id="PIRNR002869"/>
    </source>
</evidence>
<evidence type="ECO:0000256" key="1">
    <source>
        <dbReference type="ARBA" id="ARBA00004651"/>
    </source>
</evidence>
<evidence type="ECO:0000256" key="4">
    <source>
        <dbReference type="ARBA" id="ARBA00022960"/>
    </source>
</evidence>
<feature type="transmembrane region" description="Helical" evidence="8">
    <location>
        <begin position="224"/>
        <end position="244"/>
    </location>
</feature>
<proteinExistence type="inferred from homology"/>
<accession>A0A0M3DH88</accession>
<dbReference type="PRINTS" id="PR01806">
    <property type="entry name" value="VIRFACTRMVIN"/>
</dbReference>
<feature type="transmembrane region" description="Helical" evidence="8">
    <location>
        <begin position="46"/>
        <end position="67"/>
    </location>
</feature>
<feature type="transmembrane region" description="Helical" evidence="8">
    <location>
        <begin position="308"/>
        <end position="332"/>
    </location>
</feature>
<evidence type="ECO:0000313" key="11">
    <source>
        <dbReference type="Proteomes" id="UP000034407"/>
    </source>
</evidence>
<feature type="transmembrane region" description="Helical" evidence="8">
    <location>
        <begin position="377"/>
        <end position="399"/>
    </location>
</feature>
<comment type="caution">
    <text evidence="10">The sequence shown here is derived from an EMBL/GenBank/DDBJ whole genome shotgun (WGS) entry which is preliminary data.</text>
</comment>
<dbReference type="GO" id="GO:0005886">
    <property type="term" value="C:plasma membrane"/>
    <property type="evidence" value="ECO:0007669"/>
    <property type="project" value="UniProtKB-SubCell"/>
</dbReference>
<keyword evidence="3 8" id="KW-0812">Transmembrane</keyword>
<feature type="transmembrane region" description="Helical" evidence="8">
    <location>
        <begin position="184"/>
        <end position="203"/>
    </location>
</feature>
<keyword evidence="6 8" id="KW-1133">Transmembrane helix</keyword>
<comment type="subcellular location">
    <subcellularLocation>
        <location evidence="1 8">Cell membrane</location>
        <topology evidence="1 8">Multi-pass membrane protein</topology>
    </subcellularLocation>
</comment>
<dbReference type="CDD" id="cd13123">
    <property type="entry name" value="MATE_MurJ_like"/>
    <property type="match status" value="1"/>
</dbReference>
<dbReference type="AlphaFoldDB" id="A0A0M3DH88"/>
<dbReference type="GO" id="GO:0008360">
    <property type="term" value="P:regulation of cell shape"/>
    <property type="evidence" value="ECO:0007669"/>
    <property type="project" value="UniProtKB-UniRule"/>
</dbReference>
<dbReference type="InterPro" id="IPR051050">
    <property type="entry name" value="Lipid_II_flippase_MurJ/MviN"/>
</dbReference>
<dbReference type="Proteomes" id="UP000034407">
    <property type="component" value="Unassembled WGS sequence"/>
</dbReference>
<feature type="transmembrane region" description="Helical" evidence="8">
    <location>
        <begin position="127"/>
        <end position="148"/>
    </location>
</feature>
<dbReference type="GO" id="GO:0009252">
    <property type="term" value="P:peptidoglycan biosynthetic process"/>
    <property type="evidence" value="ECO:0007669"/>
    <property type="project" value="UniProtKB-UniRule"/>
</dbReference>
<keyword evidence="8 9" id="KW-0813">Transport</keyword>
<dbReference type="PANTHER" id="PTHR47019">
    <property type="entry name" value="LIPID II FLIPPASE MURJ"/>
    <property type="match status" value="1"/>
</dbReference>
<dbReference type="OrthoDB" id="9804143at2"/>
<name>A0A0M3DH88_9FIRM</name>